<dbReference type="RefSeq" id="WP_190545417.1">
    <property type="nucleotide sequence ID" value="NZ_CAWPNO010000035.1"/>
</dbReference>
<proteinExistence type="predicted"/>
<accession>A0ABR8AAN6</accession>
<reference evidence="1 2" key="1">
    <citation type="journal article" date="2020" name="ISME J.">
        <title>Comparative genomics reveals insights into cyanobacterial evolution and habitat adaptation.</title>
        <authorList>
            <person name="Chen M.Y."/>
            <person name="Teng W.K."/>
            <person name="Zhao L."/>
            <person name="Hu C.X."/>
            <person name="Zhou Y.K."/>
            <person name="Han B.P."/>
            <person name="Song L.R."/>
            <person name="Shu W.S."/>
        </authorList>
    </citation>
    <scope>NUCLEOTIDE SEQUENCE [LARGE SCALE GENOMIC DNA]</scope>
    <source>
        <strain evidence="1 2">FACHB-288</strain>
    </source>
</reference>
<evidence type="ECO:0000313" key="1">
    <source>
        <dbReference type="EMBL" id="MBD2195832.1"/>
    </source>
</evidence>
<name>A0ABR8AAN6_9CYAN</name>
<organism evidence="1 2">
    <name type="scientific">Calothrix parietina FACHB-288</name>
    <dbReference type="NCBI Taxonomy" id="2692896"/>
    <lineage>
        <taxon>Bacteria</taxon>
        <taxon>Bacillati</taxon>
        <taxon>Cyanobacteriota</taxon>
        <taxon>Cyanophyceae</taxon>
        <taxon>Nostocales</taxon>
        <taxon>Calotrichaceae</taxon>
        <taxon>Calothrix</taxon>
    </lineage>
</organism>
<sequence>MAFDTRRSHTKAGRYEKRSLRIFSTSDVKNLPNSQKLLVIREFCINNNQDLLSTAYIRIYISIYT</sequence>
<dbReference type="Proteomes" id="UP000658514">
    <property type="component" value="Unassembled WGS sequence"/>
</dbReference>
<dbReference type="EMBL" id="JACJQH010000013">
    <property type="protein sequence ID" value="MBD2195832.1"/>
    <property type="molecule type" value="Genomic_DNA"/>
</dbReference>
<evidence type="ECO:0000313" key="2">
    <source>
        <dbReference type="Proteomes" id="UP000658514"/>
    </source>
</evidence>
<comment type="caution">
    <text evidence="1">The sequence shown here is derived from an EMBL/GenBank/DDBJ whole genome shotgun (WGS) entry which is preliminary data.</text>
</comment>
<gene>
    <name evidence="1" type="ORF">H6G24_10050</name>
</gene>
<keyword evidence="2" id="KW-1185">Reference proteome</keyword>
<protein>
    <recommendedName>
        <fullName evidence="3">Transposase</fullName>
    </recommendedName>
</protein>
<evidence type="ECO:0008006" key="3">
    <source>
        <dbReference type="Google" id="ProtNLM"/>
    </source>
</evidence>